<reference evidence="1" key="1">
    <citation type="submission" date="2022-06" db="EMBL/GenBank/DDBJ databases">
        <title>Gracilimonas sp. CAU 1638 isolated from sea sediment.</title>
        <authorList>
            <person name="Kim W."/>
        </authorList>
    </citation>
    <scope>NUCLEOTIDE SEQUENCE</scope>
    <source>
        <strain evidence="1">CAU 1638</strain>
    </source>
</reference>
<organism evidence="1 2">
    <name type="scientific">Gracilimonas sediminicola</name>
    <dbReference type="NCBI Taxonomy" id="2952158"/>
    <lineage>
        <taxon>Bacteria</taxon>
        <taxon>Pseudomonadati</taxon>
        <taxon>Balneolota</taxon>
        <taxon>Balneolia</taxon>
        <taxon>Balneolales</taxon>
        <taxon>Balneolaceae</taxon>
        <taxon>Gracilimonas</taxon>
    </lineage>
</organism>
<proteinExistence type="predicted"/>
<evidence type="ECO:0000313" key="1">
    <source>
        <dbReference type="EMBL" id="MCP9290046.1"/>
    </source>
</evidence>
<dbReference type="RefSeq" id="WP_255131759.1">
    <property type="nucleotide sequence ID" value="NZ_JANDBC010000001.1"/>
</dbReference>
<accession>A0A9X2L0E6</accession>
<dbReference type="EMBL" id="JANDBC010000001">
    <property type="protein sequence ID" value="MCP9290046.1"/>
    <property type="molecule type" value="Genomic_DNA"/>
</dbReference>
<sequence>MEEKKEYIGFEAGEICNRNGCKGIIEVHDVEGTCSCHINPPCSYCTHPKEYCAECDWSAEKEQYESEKSRVKQKPWNFKIKTIDDLDKSKIDWIVKTHTHFTMICDGVYPDGTTKEEVREKVKGTFGGKFTRFENGRFTFTAYTD</sequence>
<comment type="caution">
    <text evidence="1">The sequence shown here is derived from an EMBL/GenBank/DDBJ whole genome shotgun (WGS) entry which is preliminary data.</text>
</comment>
<gene>
    <name evidence="1" type="ORF">NM125_00470</name>
</gene>
<name>A0A9X2L0E6_9BACT</name>
<dbReference type="AlphaFoldDB" id="A0A9X2L0E6"/>
<dbReference type="Proteomes" id="UP001139125">
    <property type="component" value="Unassembled WGS sequence"/>
</dbReference>
<protein>
    <submittedName>
        <fullName evidence="1">Uncharacterized protein</fullName>
    </submittedName>
</protein>
<keyword evidence="2" id="KW-1185">Reference proteome</keyword>
<evidence type="ECO:0000313" key="2">
    <source>
        <dbReference type="Proteomes" id="UP001139125"/>
    </source>
</evidence>